<reference evidence="1" key="1">
    <citation type="submission" date="2020-10" db="EMBL/GenBank/DDBJ databases">
        <authorList>
            <person name="Gilroy R."/>
        </authorList>
    </citation>
    <scope>NUCLEOTIDE SEQUENCE</scope>
    <source>
        <strain evidence="1">ChiSjej4B22-9803</strain>
    </source>
</reference>
<evidence type="ECO:0000313" key="2">
    <source>
        <dbReference type="Proteomes" id="UP000824111"/>
    </source>
</evidence>
<reference evidence="1" key="2">
    <citation type="journal article" date="2021" name="PeerJ">
        <title>Extensive microbial diversity within the chicken gut microbiome revealed by metagenomics and culture.</title>
        <authorList>
            <person name="Gilroy R."/>
            <person name="Ravi A."/>
            <person name="Getino M."/>
            <person name="Pursley I."/>
            <person name="Horton D.L."/>
            <person name="Alikhan N.F."/>
            <person name="Baker D."/>
            <person name="Gharbi K."/>
            <person name="Hall N."/>
            <person name="Watson M."/>
            <person name="Adriaenssens E.M."/>
            <person name="Foster-Nyarko E."/>
            <person name="Jarju S."/>
            <person name="Secka A."/>
            <person name="Antonio M."/>
            <person name="Oren A."/>
            <person name="Chaudhuri R.R."/>
            <person name="La Ragione R."/>
            <person name="Hildebrand F."/>
            <person name="Pallen M.J."/>
        </authorList>
    </citation>
    <scope>NUCLEOTIDE SEQUENCE</scope>
    <source>
        <strain evidence="1">ChiSjej4B22-9803</strain>
    </source>
</reference>
<accession>A0A9D1S6P5</accession>
<evidence type="ECO:0000313" key="1">
    <source>
        <dbReference type="EMBL" id="HIU49294.1"/>
    </source>
</evidence>
<gene>
    <name evidence="1" type="ORF">IAB04_07990</name>
</gene>
<evidence type="ECO:0008006" key="3">
    <source>
        <dbReference type="Google" id="ProtNLM"/>
    </source>
</evidence>
<dbReference type="InterPro" id="IPR053161">
    <property type="entry name" value="Ulvan_degrading_GH"/>
</dbReference>
<dbReference type="Gene3D" id="3.40.50.880">
    <property type="match status" value="1"/>
</dbReference>
<proteinExistence type="predicted"/>
<dbReference type="Proteomes" id="UP000824111">
    <property type="component" value="Unassembled WGS sequence"/>
</dbReference>
<dbReference type="PANTHER" id="PTHR36848">
    <property type="entry name" value="DNA-BINDING PROTEIN (PUTATIVE SECRETED PROTEIN)-RELATED"/>
    <property type="match status" value="1"/>
</dbReference>
<name>A0A9D1S6P5_9FIRM</name>
<sequence length="1020" mass="115768">MDLELFRNPTSEYRGTPFWAWNCKLDQKQLTEQIDCLKEMGFGGFHMHSRSGMATEYLSDEFMELVKGCVEKAKQEGMLAWLYDEDRWPSGAAGGLVTKNPAYRQRTLVFTYERLKQETVSFEEAAKTGKPSLLGAYSVRLNARGELEEYHFTEENDPQANWFTYIVTPPTSGWYNNQTYVDTLSKEAIDAFINITEEAYKRAVGADFGKTVPAIFTDEPQFASKQSFAFAESKQTLECPWTVTFTDTFQQKYGYDILEKLPELFWELPDGAVSVARYHYHDHITERFTEAFAKNCGNWCAKNGIALTGHLVEEPTLESQTKSVGEAMRAYPHFGIPGIDMLCNLVELTTAKQTQSIVHQNGKEGMLSELYGVTNWDFDFRGHKFQGDWQAALGVTVRVPHLSWVSMGGAAKRDYPASISYQSPWYKEYRYVEDHFARVNTALTRGKPVVKVGVIHPIESYWLHFGPRENTADVRRQLDEQFQNITAWLLNGLIDFDFISESLLPGQCSGISDVLKLGCMEYSTVLVPGCETLRNSTLEILKQFKARGGTVIFAGNPPKYVDAVPSDEAREFYLQCETVSFDKVSILRALEPERIVEIRNKSGENTDNLIYNMRQDGDCRWLFIAHTDSYIDSNFMSAGCSIDMSTAQETVIRLKGEYTPLVYDTLTGTVKEIPFEIKDGYTLIPYNFYANDSLLLHLEQYDGRPTPESAPPYEVIKTIDIKDRVAYSLSEPNVLLLDMAEYALDDGEYQPVEEILRLDSALRDQIGFINNETQPWTIEEEPISHYIHLRFQVESQLEITGAKLAVENAEALEVCLNGVPVEMRVDGYFTDKAIQTVKLPAIKEGINILTMKVPFGPRTNTEWCYILGDFGVKAAGCTKVLVPREQRIAFSSVVPQGLPFYGANITYHTEVELPEGDIVIHANHYRGAMMKVYVDGEARGVIAYAPYELRINGLKAGKHRIDYELFGNRHNSFGALHNADILWDWFGPDAWRTAGDKWCYEYRLKEFGILASPVIKVIQS</sequence>
<comment type="caution">
    <text evidence="1">The sequence shown here is derived from an EMBL/GenBank/DDBJ whole genome shotgun (WGS) entry which is preliminary data.</text>
</comment>
<dbReference type="EMBL" id="DVND01000199">
    <property type="protein sequence ID" value="HIU49294.1"/>
    <property type="molecule type" value="Genomic_DNA"/>
</dbReference>
<dbReference type="CDD" id="cd03143">
    <property type="entry name" value="A4_beta-galactosidase_middle_domain"/>
    <property type="match status" value="1"/>
</dbReference>
<organism evidence="1 2">
    <name type="scientific">Candidatus Avimonoglobus intestinipullorum</name>
    <dbReference type="NCBI Taxonomy" id="2840699"/>
    <lineage>
        <taxon>Bacteria</taxon>
        <taxon>Bacillati</taxon>
        <taxon>Bacillota</taxon>
        <taxon>Clostridia</taxon>
        <taxon>Eubacteriales</taxon>
        <taxon>Candidatus Avimonoglobus</taxon>
    </lineage>
</organism>
<dbReference type="AlphaFoldDB" id="A0A9D1S6P5"/>
<protein>
    <recommendedName>
        <fullName evidence="3">Glycoside hydrolase</fullName>
    </recommendedName>
</protein>
<dbReference type="PANTHER" id="PTHR36848:SF2">
    <property type="entry name" value="SECRETED PROTEIN"/>
    <property type="match status" value="1"/>
</dbReference>
<dbReference type="InterPro" id="IPR029062">
    <property type="entry name" value="Class_I_gatase-like"/>
</dbReference>